<dbReference type="SUPFAM" id="SSF54637">
    <property type="entry name" value="Thioesterase/thiol ester dehydrase-isomerase"/>
    <property type="match status" value="1"/>
</dbReference>
<organism evidence="1 2">
    <name type="scientific">Chromobacterium haemolyticum</name>
    <dbReference type="NCBI Taxonomy" id="394935"/>
    <lineage>
        <taxon>Bacteria</taxon>
        <taxon>Pseudomonadati</taxon>
        <taxon>Pseudomonadota</taxon>
        <taxon>Betaproteobacteria</taxon>
        <taxon>Neisseriales</taxon>
        <taxon>Chromobacteriaceae</taxon>
        <taxon>Chromobacterium</taxon>
    </lineage>
</organism>
<dbReference type="InterPro" id="IPR029069">
    <property type="entry name" value="HotDog_dom_sf"/>
</dbReference>
<dbReference type="CDD" id="cd00586">
    <property type="entry name" value="4HBT"/>
    <property type="match status" value="1"/>
</dbReference>
<dbReference type="Gene3D" id="3.10.129.10">
    <property type="entry name" value="Hotdog Thioesterase"/>
    <property type="match status" value="1"/>
</dbReference>
<evidence type="ECO:0000313" key="2">
    <source>
        <dbReference type="Proteomes" id="UP000664349"/>
    </source>
</evidence>
<dbReference type="EMBL" id="JAFLRD010000013">
    <property type="protein sequence ID" value="MBO0417058.1"/>
    <property type="molecule type" value="Genomic_DNA"/>
</dbReference>
<keyword evidence="2" id="KW-1185">Reference proteome</keyword>
<sequence length="142" mass="16019">MDKHYPVIDTRSIVMRWGDMDAVGHLNNTYYFRYLEQIRLDWLESLGHGVDPSGCGPVLAGTSCVFRKEITYPATLDITIELEKLGRSSLKLRHHFYRRDDPGVVYASGEVTLVWVDYQAGKSVSIPDDIREAVETAAKSAV</sequence>
<gene>
    <name evidence="1" type="ORF">J1C50_16225</name>
</gene>
<comment type="caution">
    <text evidence="1">The sequence shown here is derived from an EMBL/GenBank/DDBJ whole genome shotgun (WGS) entry which is preliminary data.</text>
</comment>
<reference evidence="1 2" key="1">
    <citation type="submission" date="2021-03" db="EMBL/GenBank/DDBJ databases">
        <title>First Case of infection caused by Chromobacterium haemolyticum derived from water in China.</title>
        <authorList>
            <person name="Chen J."/>
            <person name="Liu C."/>
        </authorList>
    </citation>
    <scope>NUCLEOTIDE SEQUENCE [LARGE SCALE GENOMIC DNA]</scope>
    <source>
        <strain evidence="1 2">WJ-5</strain>
    </source>
</reference>
<dbReference type="InterPro" id="IPR050563">
    <property type="entry name" value="4-hydroxybenzoyl-CoA_TE"/>
</dbReference>
<dbReference type="PANTHER" id="PTHR31793:SF24">
    <property type="entry name" value="LONG-CHAIN ACYL-COA THIOESTERASE FADM"/>
    <property type="match status" value="1"/>
</dbReference>
<protein>
    <submittedName>
        <fullName evidence="1">Acyl-CoA thioesterase</fullName>
    </submittedName>
</protein>
<dbReference type="PANTHER" id="PTHR31793">
    <property type="entry name" value="4-HYDROXYBENZOYL-COA THIOESTERASE FAMILY MEMBER"/>
    <property type="match status" value="1"/>
</dbReference>
<dbReference type="RefSeq" id="WP_200123003.1">
    <property type="nucleotide sequence ID" value="NZ_JAEILV010000012.1"/>
</dbReference>
<proteinExistence type="predicted"/>
<dbReference type="Pfam" id="PF13279">
    <property type="entry name" value="4HBT_2"/>
    <property type="match status" value="1"/>
</dbReference>
<dbReference type="Proteomes" id="UP000664349">
    <property type="component" value="Unassembled WGS sequence"/>
</dbReference>
<accession>A0ABS3GQP2</accession>
<name>A0ABS3GQP2_9NEIS</name>
<evidence type="ECO:0000313" key="1">
    <source>
        <dbReference type="EMBL" id="MBO0417058.1"/>
    </source>
</evidence>